<name>A0A0A0BY39_9CELL</name>
<proteinExistence type="predicted"/>
<dbReference type="Proteomes" id="UP000029839">
    <property type="component" value="Unassembled WGS sequence"/>
</dbReference>
<dbReference type="RefSeq" id="WP_043602019.1">
    <property type="nucleotide sequence ID" value="NZ_AXCY01000001.1"/>
</dbReference>
<evidence type="ECO:0000313" key="2">
    <source>
        <dbReference type="Proteomes" id="UP000029839"/>
    </source>
</evidence>
<gene>
    <name evidence="1" type="ORF">N868_00580</name>
</gene>
<dbReference type="OrthoDB" id="4816185at2"/>
<accession>A0A0A0BY39</accession>
<dbReference type="AlphaFoldDB" id="A0A0A0BY39"/>
<sequence>MTTYPDLLAQTSAHVRDAATVLRADRFWTPREALDAIGDYHGLLDAVASHTRRLLWPAQLGRIGLARRRDGIPPVERAAIKLAAGIEALTGEARPHPSQIGGAGTPWARAALSLRAAADLVATHYTREGRPRTPDAAHTTTATFDAGLADLGNLAQAVLAHEDPLALRAIQAGVPRGVVARQLPGLEHLADLARKLPTEMPERLEAQLDALGQVPLRPRTDDPATELTDRMVRLRQATWELTGNRSDALASLRTMAGLGIAVHAHAAAFHGADLAAPDTAGAGRGAGALVGHARAWQRLHHALSEFAILAPTATSIRDDAAAVGRLLRELAPIEHRHGSAPFTPAERQIAARLNGAVQLMADVAVHEGTTFDRLARAGLLYMPARMLPRDLVSERPDLATARLEQRLVHAPDVITGATARLYAEVASHPIDVPTAAPVGRLAPASTDASPISMA</sequence>
<reference evidence="1 2" key="2">
    <citation type="journal article" date="2015" name="Stand. Genomic Sci.">
        <title>Draft genome sequence of Cellulomonas carbonis T26(T) and comparative analysis of six Cellulomonas genomes.</title>
        <authorList>
            <person name="Zhuang W."/>
            <person name="Zhang S."/>
            <person name="Xia X."/>
            <person name="Wang G."/>
        </authorList>
    </citation>
    <scope>NUCLEOTIDE SEQUENCE [LARGE SCALE GENOMIC DNA]</scope>
    <source>
        <strain evidence="1 2">T26</strain>
    </source>
</reference>
<dbReference type="EMBL" id="AXCY01000001">
    <property type="protein sequence ID" value="KGM12826.1"/>
    <property type="molecule type" value="Genomic_DNA"/>
</dbReference>
<protein>
    <submittedName>
        <fullName evidence="1">Uncharacterized protein</fullName>
    </submittedName>
</protein>
<organism evidence="1 2">
    <name type="scientific">Cellulomonas carbonis T26</name>
    <dbReference type="NCBI Taxonomy" id="947969"/>
    <lineage>
        <taxon>Bacteria</taxon>
        <taxon>Bacillati</taxon>
        <taxon>Actinomycetota</taxon>
        <taxon>Actinomycetes</taxon>
        <taxon>Micrococcales</taxon>
        <taxon>Cellulomonadaceae</taxon>
        <taxon>Cellulomonas</taxon>
    </lineage>
</organism>
<keyword evidence="2" id="KW-1185">Reference proteome</keyword>
<reference evidence="1 2" key="1">
    <citation type="submission" date="2013-08" db="EMBL/GenBank/DDBJ databases">
        <title>Genome sequencing of Cellulomonas carbonis T26.</title>
        <authorList>
            <person name="Chen F."/>
            <person name="Li Y."/>
            <person name="Wang G."/>
        </authorList>
    </citation>
    <scope>NUCLEOTIDE SEQUENCE [LARGE SCALE GENOMIC DNA]</scope>
    <source>
        <strain evidence="1 2">T26</strain>
    </source>
</reference>
<comment type="caution">
    <text evidence="1">The sequence shown here is derived from an EMBL/GenBank/DDBJ whole genome shotgun (WGS) entry which is preliminary data.</text>
</comment>
<evidence type="ECO:0000313" key="1">
    <source>
        <dbReference type="EMBL" id="KGM12826.1"/>
    </source>
</evidence>